<evidence type="ECO:0000259" key="1">
    <source>
        <dbReference type="Pfam" id="PF10047"/>
    </source>
</evidence>
<dbReference type="Proteomes" id="UP000248840">
    <property type="component" value="Unassembled WGS sequence"/>
</dbReference>
<dbReference type="Pfam" id="PF10047">
    <property type="entry name" value="DUF2281"/>
    <property type="match status" value="1"/>
</dbReference>
<sequence length="72" mass="8468">MTTTALKHVNDKLKNLPDSLIDEVESFIDFLAYKHLQETNSIPQWHKEEVSKRIKLNKKPVDAFEMIDNLEE</sequence>
<dbReference type="InterPro" id="IPR018739">
    <property type="entry name" value="DUF2281"/>
</dbReference>
<reference evidence="2 3" key="1">
    <citation type="submission" date="2018-06" db="EMBL/GenBank/DDBJ databases">
        <title>Genomic Encyclopedia of Archaeal and Bacterial Type Strains, Phase II (KMG-II): from individual species to whole genera.</title>
        <authorList>
            <person name="Goeker M."/>
        </authorList>
    </citation>
    <scope>NUCLEOTIDE SEQUENCE [LARGE SCALE GENOMIC DNA]</scope>
    <source>
        <strain evidence="2 3">DSM 25663</strain>
    </source>
</reference>
<gene>
    <name evidence="2" type="ORF">CLV55_108107</name>
</gene>
<keyword evidence="3" id="KW-1185">Reference proteome</keyword>
<dbReference type="RefSeq" id="WP_112113573.1">
    <property type="nucleotide sequence ID" value="NZ_QLSZ01000008.1"/>
</dbReference>
<feature type="domain" description="DUF2281" evidence="1">
    <location>
        <begin position="10"/>
        <end position="40"/>
    </location>
</feature>
<dbReference type="OrthoDB" id="1263110at2"/>
<proteinExistence type="predicted"/>
<name>A0A328YCS6_9FLAO</name>
<dbReference type="EMBL" id="QLSZ01000008">
    <property type="protein sequence ID" value="RAR71370.1"/>
    <property type="molecule type" value="Genomic_DNA"/>
</dbReference>
<evidence type="ECO:0000313" key="2">
    <source>
        <dbReference type="EMBL" id="RAR71370.1"/>
    </source>
</evidence>
<protein>
    <submittedName>
        <fullName evidence="2">Uncharacterized protein DUF2281</fullName>
    </submittedName>
</protein>
<comment type="caution">
    <text evidence="2">The sequence shown here is derived from an EMBL/GenBank/DDBJ whole genome shotgun (WGS) entry which is preliminary data.</text>
</comment>
<dbReference type="AlphaFoldDB" id="A0A328YCS6"/>
<evidence type="ECO:0000313" key="3">
    <source>
        <dbReference type="Proteomes" id="UP000248840"/>
    </source>
</evidence>
<accession>A0A328YCS6</accession>
<organism evidence="2 3">
    <name type="scientific">Flavobacterium aciduliphilum</name>
    <dbReference type="NCBI Taxonomy" id="1101402"/>
    <lineage>
        <taxon>Bacteria</taxon>
        <taxon>Pseudomonadati</taxon>
        <taxon>Bacteroidota</taxon>
        <taxon>Flavobacteriia</taxon>
        <taxon>Flavobacteriales</taxon>
        <taxon>Flavobacteriaceae</taxon>
        <taxon>Flavobacterium</taxon>
    </lineage>
</organism>